<gene>
    <name evidence="1" type="ORF">A2382_03890</name>
</gene>
<dbReference type="STRING" id="1802538.A2382_03890"/>
<organism evidence="1 2">
    <name type="scientific">Candidatus Woesebacteria bacterium RIFOXYB1_FULL_38_16</name>
    <dbReference type="NCBI Taxonomy" id="1802538"/>
    <lineage>
        <taxon>Bacteria</taxon>
        <taxon>Candidatus Woeseibacteriota</taxon>
    </lineage>
</organism>
<evidence type="ECO:0000313" key="1">
    <source>
        <dbReference type="EMBL" id="OGM80253.1"/>
    </source>
</evidence>
<protein>
    <submittedName>
        <fullName evidence="1">Uncharacterized protein</fullName>
    </submittedName>
</protein>
<proteinExistence type="predicted"/>
<dbReference type="EMBL" id="MGHY01000001">
    <property type="protein sequence ID" value="OGM80253.1"/>
    <property type="molecule type" value="Genomic_DNA"/>
</dbReference>
<evidence type="ECO:0000313" key="2">
    <source>
        <dbReference type="Proteomes" id="UP000178999"/>
    </source>
</evidence>
<sequence length="207" mass="23213">MKQTLAQKAIGAALIHDWNLALKLNQELLKIEPQDVDSLNRLSKANFELNNHTKAKTITKKVLKIDPLNSIAIRAIEKYASTGDRKQNNEENNISPGNNYQYFIEESGKTKTISLLHLGDLKTVLGLDCGYEAQIKPALHRVSICTQEGVYIGRLPDDLAARLIQLMRDGCCYQAYIKATGKKEVIVFIREVSKSDKCAKIISFPRV</sequence>
<dbReference type="Gene3D" id="1.25.40.10">
    <property type="entry name" value="Tetratricopeptide repeat domain"/>
    <property type="match status" value="1"/>
</dbReference>
<dbReference type="AlphaFoldDB" id="A0A1F8CV86"/>
<dbReference type="Proteomes" id="UP000178999">
    <property type="component" value="Unassembled WGS sequence"/>
</dbReference>
<accession>A0A1F8CV86</accession>
<reference evidence="1 2" key="1">
    <citation type="journal article" date="2016" name="Nat. Commun.">
        <title>Thousands of microbial genomes shed light on interconnected biogeochemical processes in an aquifer system.</title>
        <authorList>
            <person name="Anantharaman K."/>
            <person name="Brown C.T."/>
            <person name="Hug L.A."/>
            <person name="Sharon I."/>
            <person name="Castelle C.J."/>
            <person name="Probst A.J."/>
            <person name="Thomas B.C."/>
            <person name="Singh A."/>
            <person name="Wilkins M.J."/>
            <person name="Karaoz U."/>
            <person name="Brodie E.L."/>
            <person name="Williams K.H."/>
            <person name="Hubbard S.S."/>
            <person name="Banfield J.F."/>
        </authorList>
    </citation>
    <scope>NUCLEOTIDE SEQUENCE [LARGE SCALE GENOMIC DNA]</scope>
</reference>
<dbReference type="SUPFAM" id="SSF48452">
    <property type="entry name" value="TPR-like"/>
    <property type="match status" value="1"/>
</dbReference>
<name>A0A1F8CV86_9BACT</name>
<dbReference type="InterPro" id="IPR011990">
    <property type="entry name" value="TPR-like_helical_dom_sf"/>
</dbReference>
<comment type="caution">
    <text evidence="1">The sequence shown here is derived from an EMBL/GenBank/DDBJ whole genome shotgun (WGS) entry which is preliminary data.</text>
</comment>